<dbReference type="Proteomes" id="UP000233618">
    <property type="component" value="Unassembled WGS sequence"/>
</dbReference>
<protein>
    <recommendedName>
        <fullName evidence="4">DUF3592 domain-containing protein</fullName>
    </recommendedName>
</protein>
<dbReference type="EMBL" id="MVDE01000015">
    <property type="protein sequence ID" value="PKQ66412.1"/>
    <property type="molecule type" value="Genomic_DNA"/>
</dbReference>
<evidence type="ECO:0000313" key="3">
    <source>
        <dbReference type="Proteomes" id="UP000233618"/>
    </source>
</evidence>
<reference evidence="2 3" key="1">
    <citation type="journal article" date="2017" name="Front. Microbiol.">
        <title>Labilibaculum manganireducens gen. nov., sp. nov. and Labilibaculum filiforme sp. nov., Novel Bacteroidetes Isolated from Subsurface Sediments of the Baltic Sea.</title>
        <authorList>
            <person name="Vandieken V."/>
            <person name="Marshall I.P."/>
            <person name="Niemann H."/>
            <person name="Engelen B."/>
            <person name="Cypionka H."/>
        </authorList>
    </citation>
    <scope>NUCLEOTIDE SEQUENCE [LARGE SCALE GENOMIC DNA]</scope>
    <source>
        <strain evidence="2 3">59.10-2M</strain>
    </source>
</reference>
<feature type="transmembrane region" description="Helical" evidence="1">
    <location>
        <begin position="130"/>
        <end position="152"/>
    </location>
</feature>
<dbReference type="AlphaFoldDB" id="A0A2N3I7W2"/>
<keyword evidence="1" id="KW-0472">Membrane</keyword>
<comment type="caution">
    <text evidence="2">The sequence shown here is derived from an EMBL/GenBank/DDBJ whole genome shotgun (WGS) entry which is preliminary data.</text>
</comment>
<gene>
    <name evidence="2" type="ORF">BZG01_11450</name>
</gene>
<feature type="transmembrane region" description="Helical" evidence="1">
    <location>
        <begin position="20"/>
        <end position="39"/>
    </location>
</feature>
<evidence type="ECO:0000313" key="2">
    <source>
        <dbReference type="EMBL" id="PKQ66412.1"/>
    </source>
</evidence>
<keyword evidence="1" id="KW-0812">Transmembrane</keyword>
<accession>A0A2N3I7W2</accession>
<evidence type="ECO:0008006" key="4">
    <source>
        <dbReference type="Google" id="ProtNLM"/>
    </source>
</evidence>
<keyword evidence="3" id="KW-1185">Reference proteome</keyword>
<evidence type="ECO:0000256" key="1">
    <source>
        <dbReference type="SAM" id="Phobius"/>
    </source>
</evidence>
<keyword evidence="1" id="KW-1133">Transmembrane helix</keyword>
<sequence>MMRELFIRMLQMKFIKDHWWLGVLLGFFLGMWVLPPNFLNFNRVEGTIVDVYKRETSIHVAGKGSASSMTLFIVLSDSTEYGTDVPSYQKEIIKMKPIGKRVKITYTIVQQFKNMQKLVIDNTLIIKDNILLLSLFLFCVLWVVLGGGAEIVRMWRNA</sequence>
<proteinExistence type="predicted"/>
<name>A0A2N3I7W2_9BACT</name>
<organism evidence="2 3">
    <name type="scientific">Labilibaculum manganireducens</name>
    <dbReference type="NCBI Taxonomy" id="1940525"/>
    <lineage>
        <taxon>Bacteria</taxon>
        <taxon>Pseudomonadati</taxon>
        <taxon>Bacteroidota</taxon>
        <taxon>Bacteroidia</taxon>
        <taxon>Marinilabiliales</taxon>
        <taxon>Marinifilaceae</taxon>
        <taxon>Labilibaculum</taxon>
    </lineage>
</organism>